<keyword evidence="6 8" id="KW-0675">Receptor</keyword>
<feature type="transmembrane region" description="Helical" evidence="9">
    <location>
        <begin position="227"/>
        <end position="254"/>
    </location>
</feature>
<accession>R7UEP7</accession>
<dbReference type="SUPFAM" id="SSF81321">
    <property type="entry name" value="Family A G protein-coupled receptor-like"/>
    <property type="match status" value="1"/>
</dbReference>
<evidence type="ECO:0000256" key="5">
    <source>
        <dbReference type="ARBA" id="ARBA00023136"/>
    </source>
</evidence>
<evidence type="ECO:0000256" key="6">
    <source>
        <dbReference type="ARBA" id="ARBA00023170"/>
    </source>
</evidence>
<feature type="transmembrane region" description="Helical" evidence="9">
    <location>
        <begin position="122"/>
        <end position="145"/>
    </location>
</feature>
<proteinExistence type="inferred from homology"/>
<dbReference type="Pfam" id="PF00001">
    <property type="entry name" value="7tm_1"/>
    <property type="match status" value="1"/>
</dbReference>
<feature type="transmembrane region" description="Helical" evidence="9">
    <location>
        <begin position="172"/>
        <end position="195"/>
    </location>
</feature>
<gene>
    <name evidence="11" type="ORF">CAPTEDRAFT_63132</name>
</gene>
<reference evidence="13" key="1">
    <citation type="submission" date="2012-12" db="EMBL/GenBank/DDBJ databases">
        <authorList>
            <person name="Hellsten U."/>
            <person name="Grimwood J."/>
            <person name="Chapman J.A."/>
            <person name="Shapiro H."/>
            <person name="Aerts A."/>
            <person name="Otillar R.P."/>
            <person name="Terry A.Y."/>
            <person name="Boore J.L."/>
            <person name="Simakov O."/>
            <person name="Marletaz F."/>
            <person name="Cho S.-J."/>
            <person name="Edsinger-Gonzales E."/>
            <person name="Havlak P."/>
            <person name="Kuo D.-H."/>
            <person name="Larsson T."/>
            <person name="Lv J."/>
            <person name="Arendt D."/>
            <person name="Savage R."/>
            <person name="Osoegawa K."/>
            <person name="de Jong P."/>
            <person name="Lindberg D.R."/>
            <person name="Seaver E.C."/>
            <person name="Weisblat D.A."/>
            <person name="Putnam N.H."/>
            <person name="Grigoriev I.V."/>
            <person name="Rokhsar D.S."/>
        </authorList>
    </citation>
    <scope>NUCLEOTIDE SEQUENCE</scope>
    <source>
        <strain evidence="13">I ESC-2004</strain>
    </source>
</reference>
<dbReference type="OMA" id="CHDAGRM"/>
<evidence type="ECO:0000259" key="10">
    <source>
        <dbReference type="PROSITE" id="PS50262"/>
    </source>
</evidence>
<dbReference type="PANTHER" id="PTHR24243">
    <property type="entry name" value="G-PROTEIN COUPLED RECEPTOR"/>
    <property type="match status" value="1"/>
</dbReference>
<reference evidence="12" key="3">
    <citation type="submission" date="2015-06" db="UniProtKB">
        <authorList>
            <consortium name="EnsemblMetazoa"/>
        </authorList>
    </citation>
    <scope>IDENTIFICATION</scope>
</reference>
<dbReference type="FunCoup" id="R7UEP7">
    <property type="interactions" value="80"/>
</dbReference>
<dbReference type="PROSITE" id="PS50262">
    <property type="entry name" value="G_PROTEIN_RECEP_F1_2"/>
    <property type="match status" value="1"/>
</dbReference>
<feature type="non-terminal residue" evidence="11">
    <location>
        <position position="1"/>
    </location>
</feature>
<keyword evidence="3 9" id="KW-1133">Transmembrane helix</keyword>
<dbReference type="PRINTS" id="PR00237">
    <property type="entry name" value="GPCRRHODOPSN"/>
</dbReference>
<keyword evidence="2 8" id="KW-0812">Transmembrane</keyword>
<feature type="transmembrane region" description="Helical" evidence="9">
    <location>
        <begin position="274"/>
        <end position="293"/>
    </location>
</feature>
<keyword evidence="13" id="KW-1185">Reference proteome</keyword>
<keyword evidence="5 9" id="KW-0472">Membrane</keyword>
<evidence type="ECO:0000256" key="2">
    <source>
        <dbReference type="ARBA" id="ARBA00022692"/>
    </source>
</evidence>
<evidence type="ECO:0000256" key="1">
    <source>
        <dbReference type="ARBA" id="ARBA00004141"/>
    </source>
</evidence>
<feature type="transmembrane region" description="Helical" evidence="9">
    <location>
        <begin position="42"/>
        <end position="63"/>
    </location>
</feature>
<dbReference type="Proteomes" id="UP000014760">
    <property type="component" value="Unassembled WGS sequence"/>
</dbReference>
<dbReference type="PROSITE" id="PS00237">
    <property type="entry name" value="G_PROTEIN_RECEP_F1_1"/>
    <property type="match status" value="1"/>
</dbReference>
<protein>
    <recommendedName>
        <fullName evidence="10">G-protein coupled receptors family 1 profile domain-containing protein</fullName>
    </recommendedName>
</protein>
<sequence length="308" mass="34958">TYIYVTVTFFYLIVFVFGVIGNIIVIYVICALKDMRTPTNIFLLNLCFADLLVIIVCMPSSLVEFHTHDVWYLGSFMCKLTPFLEHSVSHTSSLTILAISFERYYAICSPLEVLYSCTKRRSLIIISVVWVCGLASALPMIFFTFTVEAAHSMYGDVDICVTPIEGVLRISYVLSTISAFFIIPCAILVVLYAMICRRLIGDANPDQQRSPMPLAHNPRAQHTRRQIIYMLITIIILFFVCLLPFRVVTLWAIFSDKSEQAELGLEGTLNLFSFARVMFYLNSAGNPILYNIMSTKFREACRRALSCC</sequence>
<name>R7UEP7_CAPTE</name>
<evidence type="ECO:0000256" key="7">
    <source>
        <dbReference type="ARBA" id="ARBA00023224"/>
    </source>
</evidence>
<dbReference type="GO" id="GO:0005886">
    <property type="term" value="C:plasma membrane"/>
    <property type="evidence" value="ECO:0007669"/>
    <property type="project" value="TreeGrafter"/>
</dbReference>
<dbReference type="EMBL" id="KB302324">
    <property type="protein sequence ID" value="ELU04429.1"/>
    <property type="molecule type" value="Genomic_DNA"/>
</dbReference>
<dbReference type="EnsemblMetazoa" id="CapteT63132">
    <property type="protein sequence ID" value="CapteP63132"/>
    <property type="gene ID" value="CapteG63132"/>
</dbReference>
<dbReference type="Gene3D" id="1.20.1070.10">
    <property type="entry name" value="Rhodopsin 7-helix transmembrane proteins"/>
    <property type="match status" value="1"/>
</dbReference>
<evidence type="ECO:0000256" key="9">
    <source>
        <dbReference type="SAM" id="Phobius"/>
    </source>
</evidence>
<dbReference type="PANTHER" id="PTHR24243:SF233">
    <property type="entry name" value="THYROTROPIN-RELEASING HORMONE RECEPTOR"/>
    <property type="match status" value="1"/>
</dbReference>
<dbReference type="STRING" id="283909.R7UEP7"/>
<evidence type="ECO:0000256" key="8">
    <source>
        <dbReference type="RuleBase" id="RU000688"/>
    </source>
</evidence>
<organism evidence="11">
    <name type="scientific">Capitella teleta</name>
    <name type="common">Polychaete worm</name>
    <dbReference type="NCBI Taxonomy" id="283909"/>
    <lineage>
        <taxon>Eukaryota</taxon>
        <taxon>Metazoa</taxon>
        <taxon>Spiralia</taxon>
        <taxon>Lophotrochozoa</taxon>
        <taxon>Annelida</taxon>
        <taxon>Polychaeta</taxon>
        <taxon>Sedentaria</taxon>
        <taxon>Scolecida</taxon>
        <taxon>Capitellidae</taxon>
        <taxon>Capitella</taxon>
    </lineage>
</organism>
<dbReference type="InterPro" id="IPR017452">
    <property type="entry name" value="GPCR_Rhodpsn_7TM"/>
</dbReference>
<evidence type="ECO:0000313" key="12">
    <source>
        <dbReference type="EnsemblMetazoa" id="CapteP63132"/>
    </source>
</evidence>
<evidence type="ECO:0000313" key="13">
    <source>
        <dbReference type="Proteomes" id="UP000014760"/>
    </source>
</evidence>
<comment type="similarity">
    <text evidence="8">Belongs to the G-protein coupled receptor 1 family.</text>
</comment>
<evidence type="ECO:0000256" key="4">
    <source>
        <dbReference type="ARBA" id="ARBA00023040"/>
    </source>
</evidence>
<dbReference type="AlphaFoldDB" id="R7UEP7"/>
<evidence type="ECO:0000313" key="11">
    <source>
        <dbReference type="EMBL" id="ELU04429.1"/>
    </source>
</evidence>
<keyword evidence="7 8" id="KW-0807">Transducer</keyword>
<dbReference type="OrthoDB" id="10036964at2759"/>
<feature type="non-terminal residue" evidence="11">
    <location>
        <position position="308"/>
    </location>
</feature>
<comment type="subcellular location">
    <subcellularLocation>
        <location evidence="1">Membrane</location>
        <topology evidence="1">Multi-pass membrane protein</topology>
    </subcellularLocation>
</comment>
<reference evidence="11 13" key="2">
    <citation type="journal article" date="2013" name="Nature">
        <title>Insights into bilaterian evolution from three spiralian genomes.</title>
        <authorList>
            <person name="Simakov O."/>
            <person name="Marletaz F."/>
            <person name="Cho S.J."/>
            <person name="Edsinger-Gonzales E."/>
            <person name="Havlak P."/>
            <person name="Hellsten U."/>
            <person name="Kuo D.H."/>
            <person name="Larsson T."/>
            <person name="Lv J."/>
            <person name="Arendt D."/>
            <person name="Savage R."/>
            <person name="Osoegawa K."/>
            <person name="de Jong P."/>
            <person name="Grimwood J."/>
            <person name="Chapman J.A."/>
            <person name="Shapiro H."/>
            <person name="Aerts A."/>
            <person name="Otillar R.P."/>
            <person name="Terry A.Y."/>
            <person name="Boore J.L."/>
            <person name="Grigoriev I.V."/>
            <person name="Lindberg D.R."/>
            <person name="Seaver E.C."/>
            <person name="Weisblat D.A."/>
            <person name="Putnam N.H."/>
            <person name="Rokhsar D.S."/>
        </authorList>
    </citation>
    <scope>NUCLEOTIDE SEQUENCE</scope>
    <source>
        <strain evidence="11 13">I ESC-2004</strain>
    </source>
</reference>
<dbReference type="GO" id="GO:0004930">
    <property type="term" value="F:G protein-coupled receptor activity"/>
    <property type="evidence" value="ECO:0007669"/>
    <property type="project" value="UniProtKB-KW"/>
</dbReference>
<dbReference type="EMBL" id="AMQN01008164">
    <property type="status" value="NOT_ANNOTATED_CDS"/>
    <property type="molecule type" value="Genomic_DNA"/>
</dbReference>
<evidence type="ECO:0000256" key="3">
    <source>
        <dbReference type="ARBA" id="ARBA00022989"/>
    </source>
</evidence>
<dbReference type="CDD" id="cd14997">
    <property type="entry name" value="7tmA_ETH-R"/>
    <property type="match status" value="1"/>
</dbReference>
<feature type="domain" description="G-protein coupled receptors family 1 profile" evidence="10">
    <location>
        <begin position="21"/>
        <end position="290"/>
    </location>
</feature>
<feature type="transmembrane region" description="Helical" evidence="9">
    <location>
        <begin position="6"/>
        <end position="30"/>
    </location>
</feature>
<dbReference type="InterPro" id="IPR000276">
    <property type="entry name" value="GPCR_Rhodpsn"/>
</dbReference>
<keyword evidence="4 8" id="KW-0297">G-protein coupled receptor</keyword>
<dbReference type="HOGENOM" id="CLU_009579_6_3_1"/>